<name>A0A5D3DVE7_CUCMM</name>
<gene>
    <name evidence="1" type="ORF">E5676_scaffold225G00330</name>
</gene>
<sequence>MLDGANYGYWKVRMIAFLKLMDNKCWKVVFIEWESPSTRDAADKIMLKPEITWTKEEDEESLENSRALNALFNDLANESLTLGEKISEAKKVEKVLRSLPARHEYDQGNLQELRKLTGVSNVTNVKDMDISKKGRVTFGDGVKRNVVSKGNIDLPGAPRLKNVCLVERLSPNLINIS</sequence>
<dbReference type="EMBL" id="SSTD01002571">
    <property type="protein sequence ID" value="TYK27701.1"/>
    <property type="molecule type" value="Genomic_DNA"/>
</dbReference>
<reference evidence="1 2" key="1">
    <citation type="submission" date="2019-08" db="EMBL/GenBank/DDBJ databases">
        <title>Draft genome sequences of two oriental melons (Cucumis melo L. var makuwa).</title>
        <authorList>
            <person name="Kwon S.-Y."/>
        </authorList>
    </citation>
    <scope>NUCLEOTIDE SEQUENCE [LARGE SCALE GENOMIC DNA]</scope>
    <source>
        <strain evidence="2">cv. Chang Bougi</strain>
        <tissue evidence="1">Leaf</tissue>
    </source>
</reference>
<comment type="caution">
    <text evidence="1">The sequence shown here is derived from an EMBL/GenBank/DDBJ whole genome shotgun (WGS) entry which is preliminary data.</text>
</comment>
<dbReference type="Proteomes" id="UP000321947">
    <property type="component" value="Unassembled WGS sequence"/>
</dbReference>
<evidence type="ECO:0000313" key="1">
    <source>
        <dbReference type="EMBL" id="TYK27701.1"/>
    </source>
</evidence>
<organism evidence="1 2">
    <name type="scientific">Cucumis melo var. makuwa</name>
    <name type="common">Oriental melon</name>
    <dbReference type="NCBI Taxonomy" id="1194695"/>
    <lineage>
        <taxon>Eukaryota</taxon>
        <taxon>Viridiplantae</taxon>
        <taxon>Streptophyta</taxon>
        <taxon>Embryophyta</taxon>
        <taxon>Tracheophyta</taxon>
        <taxon>Spermatophyta</taxon>
        <taxon>Magnoliopsida</taxon>
        <taxon>eudicotyledons</taxon>
        <taxon>Gunneridae</taxon>
        <taxon>Pentapetalae</taxon>
        <taxon>rosids</taxon>
        <taxon>fabids</taxon>
        <taxon>Cucurbitales</taxon>
        <taxon>Cucurbitaceae</taxon>
        <taxon>Benincaseae</taxon>
        <taxon>Cucumis</taxon>
    </lineage>
</organism>
<accession>A0A5D3DVE7</accession>
<proteinExistence type="predicted"/>
<dbReference type="AlphaFoldDB" id="A0A5D3DVE7"/>
<protein>
    <submittedName>
        <fullName evidence="1">Gag-pol polyprotein</fullName>
    </submittedName>
</protein>
<evidence type="ECO:0000313" key="2">
    <source>
        <dbReference type="Proteomes" id="UP000321947"/>
    </source>
</evidence>